<name>A0ABT0GRF2_9HYPH</name>
<dbReference type="RefSeq" id="WP_248151884.1">
    <property type="nucleotide sequence ID" value="NZ_JALNMJ010000003.1"/>
</dbReference>
<organism evidence="1 2">
    <name type="scientific">Roseibium sediminicola</name>
    <dbReference type="NCBI Taxonomy" id="2933272"/>
    <lineage>
        <taxon>Bacteria</taxon>
        <taxon>Pseudomonadati</taxon>
        <taxon>Pseudomonadota</taxon>
        <taxon>Alphaproteobacteria</taxon>
        <taxon>Hyphomicrobiales</taxon>
        <taxon>Stappiaceae</taxon>
        <taxon>Roseibium</taxon>
    </lineage>
</organism>
<sequence>MNKIAAVSTMRARRSASLSFRAGCFDSFSGMRVFQAFSLRLRPAVPVGAVTGIADAPAFVISGSITSCNSKPCHQIKNERSFVNFMTHYDIPRT</sequence>
<protein>
    <submittedName>
        <fullName evidence="1">Uncharacterized protein</fullName>
    </submittedName>
</protein>
<reference evidence="1" key="1">
    <citation type="submission" date="2022-04" db="EMBL/GenBank/DDBJ databases">
        <title>Roseibium sp. CAU 1639 isolated from mud.</title>
        <authorList>
            <person name="Kim W."/>
        </authorList>
    </citation>
    <scope>NUCLEOTIDE SEQUENCE</scope>
    <source>
        <strain evidence="1">CAU 1639</strain>
    </source>
</reference>
<gene>
    <name evidence="1" type="ORF">M0H32_05580</name>
</gene>
<accession>A0ABT0GRF2</accession>
<dbReference type="Proteomes" id="UP001431221">
    <property type="component" value="Unassembled WGS sequence"/>
</dbReference>
<proteinExistence type="predicted"/>
<keyword evidence="2" id="KW-1185">Reference proteome</keyword>
<evidence type="ECO:0000313" key="2">
    <source>
        <dbReference type="Proteomes" id="UP001431221"/>
    </source>
</evidence>
<comment type="caution">
    <text evidence="1">The sequence shown here is derived from an EMBL/GenBank/DDBJ whole genome shotgun (WGS) entry which is preliminary data.</text>
</comment>
<dbReference type="EMBL" id="JALNMJ010000003">
    <property type="protein sequence ID" value="MCK7611622.1"/>
    <property type="molecule type" value="Genomic_DNA"/>
</dbReference>
<evidence type="ECO:0000313" key="1">
    <source>
        <dbReference type="EMBL" id="MCK7611622.1"/>
    </source>
</evidence>